<proteinExistence type="predicted"/>
<name>A0A0F9IW20_9ZZZZ</name>
<dbReference type="Gene3D" id="3.40.50.10070">
    <property type="entry name" value="TolB, N-terminal domain"/>
    <property type="match status" value="1"/>
</dbReference>
<dbReference type="GO" id="GO:0035556">
    <property type="term" value="P:intracellular signal transduction"/>
    <property type="evidence" value="ECO:0007669"/>
    <property type="project" value="InterPro"/>
</dbReference>
<sequence>MNEERAKRKLSAILSADVKGYSRLMQDDESSTIQTLKAYRDLMTSLVQEYRGRVVDSPGDNVLSEFGSVVDAVECAVKIQQKLKEKNAELPESRRMEFRIGINLGDVVEEGERIYGDGVNITARVEGLAEGGGICISASVYDQVETKLDLNYEYPGEHSVKNILKPIRAYRVRIGEGAESSEVVSASGAILSMKSDGNGTPGKRSIAVLPFVNMSADPEQEYFSDGMTEDLITDLSKISGLFVIARNSVFTYKGKSVKVEEVGKELGVRYVLEGSVRKADNRVRITAQLIDASSGGHLWAERYDRDLKDIFALQDEVTKEIVSALAVKLTEDERKSIAFAPTDNVEAYDYRLRGSEYFARATKEAVAQARQMYEKAIELDPE</sequence>
<evidence type="ECO:0000259" key="1">
    <source>
        <dbReference type="PROSITE" id="PS50125"/>
    </source>
</evidence>
<dbReference type="CDD" id="cd07302">
    <property type="entry name" value="CHD"/>
    <property type="match status" value="1"/>
</dbReference>
<gene>
    <name evidence="2" type="ORF">LCGC14_1829590</name>
</gene>
<accession>A0A0F9IW20</accession>
<dbReference type="PROSITE" id="PS50125">
    <property type="entry name" value="GUANYLATE_CYCLASE_2"/>
    <property type="match status" value="1"/>
</dbReference>
<evidence type="ECO:0000313" key="2">
    <source>
        <dbReference type="EMBL" id="KKL97920.1"/>
    </source>
</evidence>
<dbReference type="PANTHER" id="PTHR43081">
    <property type="entry name" value="ADENYLATE CYCLASE, TERMINAL-DIFFERENTIATION SPECIFIC-RELATED"/>
    <property type="match status" value="1"/>
</dbReference>
<dbReference type="InterPro" id="IPR001054">
    <property type="entry name" value="A/G_cyclase"/>
</dbReference>
<protein>
    <recommendedName>
        <fullName evidence="1">Guanylate cyclase domain-containing protein</fullName>
    </recommendedName>
</protein>
<feature type="non-terminal residue" evidence="2">
    <location>
        <position position="382"/>
    </location>
</feature>
<dbReference type="Pfam" id="PF00211">
    <property type="entry name" value="Guanylate_cyc"/>
    <property type="match status" value="1"/>
</dbReference>
<reference evidence="2" key="1">
    <citation type="journal article" date="2015" name="Nature">
        <title>Complex archaea that bridge the gap between prokaryotes and eukaryotes.</title>
        <authorList>
            <person name="Spang A."/>
            <person name="Saw J.H."/>
            <person name="Jorgensen S.L."/>
            <person name="Zaremba-Niedzwiedzka K."/>
            <person name="Martijn J."/>
            <person name="Lind A.E."/>
            <person name="van Eijk R."/>
            <person name="Schleper C."/>
            <person name="Guy L."/>
            <person name="Ettema T.J."/>
        </authorList>
    </citation>
    <scope>NUCLEOTIDE SEQUENCE</scope>
</reference>
<dbReference type="GO" id="GO:0006171">
    <property type="term" value="P:cAMP biosynthetic process"/>
    <property type="evidence" value="ECO:0007669"/>
    <property type="project" value="TreeGrafter"/>
</dbReference>
<feature type="domain" description="Guanylate cyclase" evidence="1">
    <location>
        <begin position="12"/>
        <end position="126"/>
    </location>
</feature>
<dbReference type="SUPFAM" id="SSF52964">
    <property type="entry name" value="TolB, N-terminal domain"/>
    <property type="match status" value="1"/>
</dbReference>
<dbReference type="SUPFAM" id="SSF55073">
    <property type="entry name" value="Nucleotide cyclase"/>
    <property type="match status" value="1"/>
</dbReference>
<dbReference type="EMBL" id="LAZR01018046">
    <property type="protein sequence ID" value="KKL97920.1"/>
    <property type="molecule type" value="Genomic_DNA"/>
</dbReference>
<dbReference type="Gene3D" id="3.30.70.1230">
    <property type="entry name" value="Nucleotide cyclase"/>
    <property type="match status" value="1"/>
</dbReference>
<dbReference type="InterPro" id="IPR050697">
    <property type="entry name" value="Adenylyl/Guanylyl_Cyclase_3/4"/>
</dbReference>
<dbReference type="InterPro" id="IPR029787">
    <property type="entry name" value="Nucleotide_cyclase"/>
</dbReference>
<dbReference type="AlphaFoldDB" id="A0A0F9IW20"/>
<dbReference type="PANTHER" id="PTHR43081:SF19">
    <property type="entry name" value="PH-SENSITIVE ADENYLATE CYCLASE RV1264"/>
    <property type="match status" value="1"/>
</dbReference>
<organism evidence="2">
    <name type="scientific">marine sediment metagenome</name>
    <dbReference type="NCBI Taxonomy" id="412755"/>
    <lineage>
        <taxon>unclassified sequences</taxon>
        <taxon>metagenomes</taxon>
        <taxon>ecological metagenomes</taxon>
    </lineage>
</organism>
<comment type="caution">
    <text evidence="2">The sequence shown here is derived from an EMBL/GenBank/DDBJ whole genome shotgun (WGS) entry which is preliminary data.</text>
</comment>